<name>A0A9P3C0U6_ASPVI</name>
<accession>A0A9P3C0U6</accession>
<proteinExistence type="predicted"/>
<dbReference type="GeneID" id="66937900"/>
<dbReference type="RefSeq" id="XP_043128991.1">
    <property type="nucleotide sequence ID" value="XM_043273056.1"/>
</dbReference>
<dbReference type="Proteomes" id="UP000710440">
    <property type="component" value="Unassembled WGS sequence"/>
</dbReference>
<dbReference type="OrthoDB" id="4505056at2759"/>
<evidence type="ECO:0000313" key="3">
    <source>
        <dbReference type="Proteomes" id="UP000710440"/>
    </source>
</evidence>
<keyword evidence="3" id="KW-1185">Reference proteome</keyword>
<sequence length="651" mass="72270">MALEAFSVACNAIIEAEQLSQLVSQQEFIECLRKLWKKLPKTTKDKINKSHPRPRHRKITQSKIVIPAEDQANIAKWLQNRNQFFDDDDDDDDDDDREIARHCQISRAYRAVVQAELRHSKDNLRLRFFKVLFFHLKVRSGVQNFRDNTVDGIARVIGSAINIDIDQIARNITSWAKIGKKYDGLCQDLAKQSPSEPSGSEDQSTFEGSDAGDYKDYMYLGPLFYLPSDVTERWLKDLTQRGQLRDRKIKMFIDRGIFEVDNKGAIDTLVGRLFCGVWVEMEKVMKRHCLLTIEKNHSLHTIYEWRTQKPMPAFQVRGACVRDIVSPSSASAMSTDEESDISEPSQCVLSDTLVTAQPRASSLIIGQSPEQQASPYEDLVLPSTSTGPIDGGSIVSDTGTRALSGTLVVSSAHSSSPTTGGSPEQQASSYEDLPSSTSPIDEGSIDEGSIVSDTGTRALSGTLSVSPAHSSPPGFVYQDAPQVTTWDFDASLEAAYPPYNSSDIACSSGHLPHDPDFSADRSMFNLEQYGWDGFHHFDVDQYGQPGYHYFDPTLFGVESIPVENTMRGISHPDHYSWGGFHHFDIDEYGQPGYHYFDPALFGLAAMQNEQPAVAGIAITMSLKSAGLPGLSILWAITHTFVHTTVSFSDVL</sequence>
<dbReference type="AlphaFoldDB" id="A0A9P3C0U6"/>
<feature type="region of interest" description="Disordered" evidence="1">
    <location>
        <begin position="408"/>
        <end position="454"/>
    </location>
</feature>
<organism evidence="2 3">
    <name type="scientific">Aspergillus viridinutans</name>
    <dbReference type="NCBI Taxonomy" id="75553"/>
    <lineage>
        <taxon>Eukaryota</taxon>
        <taxon>Fungi</taxon>
        <taxon>Dikarya</taxon>
        <taxon>Ascomycota</taxon>
        <taxon>Pezizomycotina</taxon>
        <taxon>Eurotiomycetes</taxon>
        <taxon>Eurotiomycetidae</taxon>
        <taxon>Eurotiales</taxon>
        <taxon>Aspergillaceae</taxon>
        <taxon>Aspergillus</taxon>
        <taxon>Aspergillus subgen. Fumigati</taxon>
    </lineage>
</organism>
<evidence type="ECO:0000313" key="2">
    <source>
        <dbReference type="EMBL" id="GIK05805.1"/>
    </source>
</evidence>
<feature type="compositionally biased region" description="Polar residues" evidence="1">
    <location>
        <begin position="408"/>
        <end position="439"/>
    </location>
</feature>
<feature type="region of interest" description="Disordered" evidence="1">
    <location>
        <begin position="379"/>
        <end position="398"/>
    </location>
</feature>
<evidence type="ECO:0000256" key="1">
    <source>
        <dbReference type="SAM" id="MobiDB-lite"/>
    </source>
</evidence>
<protein>
    <submittedName>
        <fullName evidence="2">Uncharacterized protein</fullName>
    </submittedName>
</protein>
<dbReference type="EMBL" id="BOPL01000009">
    <property type="protein sequence ID" value="GIK05805.1"/>
    <property type="molecule type" value="Genomic_DNA"/>
</dbReference>
<gene>
    <name evidence="2" type="ORF">Aspvir_009918</name>
</gene>
<reference evidence="2 3" key="1">
    <citation type="submission" date="2021-02" db="EMBL/GenBank/DDBJ databases">
        <title>Pan-genome distribution and transcriptional activeness of fungal secondary metabolism genes in Aspergillus section Fumigati.</title>
        <authorList>
            <person name="Takahashi H."/>
            <person name="Umemura M."/>
            <person name="Ninomiya A."/>
            <person name="Kusuya Y."/>
            <person name="Urayama S."/>
            <person name="Shimizu M."/>
            <person name="Watanabe A."/>
            <person name="Kamei K."/>
            <person name="Yaguchi T."/>
            <person name="Hagiwara D."/>
        </authorList>
    </citation>
    <scope>NUCLEOTIDE SEQUENCE [LARGE SCALE GENOMIC DNA]</scope>
    <source>
        <strain evidence="2 3">IFM 47045</strain>
    </source>
</reference>
<comment type="caution">
    <text evidence="2">The sequence shown here is derived from an EMBL/GenBank/DDBJ whole genome shotgun (WGS) entry which is preliminary data.</text>
</comment>